<feature type="domain" description="PEGA" evidence="1">
    <location>
        <begin position="15"/>
        <end position="65"/>
    </location>
</feature>
<protein>
    <submittedName>
        <fullName evidence="2">PEGA domain-containing protein</fullName>
    </submittedName>
</protein>
<dbReference type="Proteomes" id="UP001225933">
    <property type="component" value="Unassembled WGS sequence"/>
</dbReference>
<proteinExistence type="predicted"/>
<name>A0AAJ1VMK1_9FLAO</name>
<evidence type="ECO:0000313" key="2">
    <source>
        <dbReference type="EMBL" id="MDN4015331.1"/>
    </source>
</evidence>
<organism evidence="2 3">
    <name type="scientific">Chryseobacterium gambrini</name>
    <dbReference type="NCBI Taxonomy" id="373672"/>
    <lineage>
        <taxon>Bacteria</taxon>
        <taxon>Pseudomonadati</taxon>
        <taxon>Bacteroidota</taxon>
        <taxon>Flavobacteriia</taxon>
        <taxon>Flavobacteriales</taxon>
        <taxon>Weeksellaceae</taxon>
        <taxon>Chryseobacterium group</taxon>
        <taxon>Chryseobacterium</taxon>
    </lineage>
</organism>
<gene>
    <name evidence="2" type="ORF">QX233_23045</name>
</gene>
<dbReference type="AlphaFoldDB" id="A0AAJ1VMK1"/>
<comment type="caution">
    <text evidence="2">The sequence shown here is derived from an EMBL/GenBank/DDBJ whole genome shotgun (WGS) entry which is preliminary data.</text>
</comment>
<dbReference type="EMBL" id="JAUHGV010000314">
    <property type="protein sequence ID" value="MDN4015331.1"/>
    <property type="molecule type" value="Genomic_DNA"/>
</dbReference>
<sequence length="66" mass="7497">MVNPLVVDNTKNKMVELTLRSNVYDDEVFIDGVSFGATRLATTLPSGIHDIEVRKQGYQPYRVRID</sequence>
<dbReference type="InterPro" id="IPR013229">
    <property type="entry name" value="PEGA"/>
</dbReference>
<dbReference type="RefSeq" id="WP_290343853.1">
    <property type="nucleotide sequence ID" value="NZ_JAUHGV010000314.1"/>
</dbReference>
<evidence type="ECO:0000259" key="1">
    <source>
        <dbReference type="Pfam" id="PF08308"/>
    </source>
</evidence>
<evidence type="ECO:0000313" key="3">
    <source>
        <dbReference type="Proteomes" id="UP001225933"/>
    </source>
</evidence>
<feature type="non-terminal residue" evidence="2">
    <location>
        <position position="66"/>
    </location>
</feature>
<dbReference type="Pfam" id="PF08308">
    <property type="entry name" value="PEGA"/>
    <property type="match status" value="1"/>
</dbReference>
<reference evidence="2" key="1">
    <citation type="submission" date="2023-06" db="EMBL/GenBank/DDBJ databases">
        <title>Two Chryseobacterium gambrini strains from China.</title>
        <authorList>
            <person name="Zeng J."/>
            <person name="Wu Y."/>
        </authorList>
    </citation>
    <scope>NUCLEOTIDE SEQUENCE</scope>
    <source>
        <strain evidence="2">SQ219</strain>
    </source>
</reference>
<accession>A0AAJ1VMK1</accession>